<dbReference type="InterPro" id="IPR008334">
    <property type="entry name" value="5'-Nucleotdase_C"/>
</dbReference>
<dbReference type="SUPFAM" id="SSF56300">
    <property type="entry name" value="Metallo-dependent phosphatases"/>
    <property type="match status" value="1"/>
</dbReference>
<comment type="catalytic activity">
    <reaction evidence="1">
        <text>a ribonucleoside 3'-phosphate + H2O = a ribonucleoside + phosphate</text>
        <dbReference type="Rhea" id="RHEA:10144"/>
        <dbReference type="ChEBI" id="CHEBI:13197"/>
        <dbReference type="ChEBI" id="CHEBI:15377"/>
        <dbReference type="ChEBI" id="CHEBI:18254"/>
        <dbReference type="ChEBI" id="CHEBI:43474"/>
        <dbReference type="EC" id="3.1.3.6"/>
    </reaction>
</comment>
<dbReference type="Proteomes" id="UP000826651">
    <property type="component" value="Unassembled WGS sequence"/>
</dbReference>
<name>A0ABS7SEM4_9MICO</name>
<evidence type="ECO:0000259" key="13">
    <source>
        <dbReference type="Pfam" id="PF02872"/>
    </source>
</evidence>
<reference evidence="14 15" key="1">
    <citation type="submission" date="2021-04" db="EMBL/GenBank/DDBJ databases">
        <title>Ruania sp. nov., isolated from sandy soil of mangrove forest.</title>
        <authorList>
            <person name="Ge X."/>
            <person name="Huang R."/>
            <person name="Liu W."/>
        </authorList>
    </citation>
    <scope>NUCLEOTIDE SEQUENCE [LARGE SCALE GENOMIC DNA]</scope>
    <source>
        <strain evidence="14 15">N2-46</strain>
    </source>
</reference>
<feature type="domain" description="5'-Nucleotidase C-terminal" evidence="13">
    <location>
        <begin position="402"/>
        <end position="584"/>
    </location>
</feature>
<dbReference type="InterPro" id="IPR004843">
    <property type="entry name" value="Calcineurin-like_PHP"/>
</dbReference>
<dbReference type="InterPro" id="IPR006311">
    <property type="entry name" value="TAT_signal"/>
</dbReference>
<evidence type="ECO:0000256" key="9">
    <source>
        <dbReference type="ARBA" id="ARBA00022801"/>
    </source>
</evidence>
<dbReference type="InterPro" id="IPR006146">
    <property type="entry name" value="5'-Nucleotdase_CS"/>
</dbReference>
<dbReference type="InterPro" id="IPR029052">
    <property type="entry name" value="Metallo-depent_PP-like"/>
</dbReference>
<organism evidence="14 15">
    <name type="scientific">Occultella gossypii</name>
    <dbReference type="NCBI Taxonomy" id="2800820"/>
    <lineage>
        <taxon>Bacteria</taxon>
        <taxon>Bacillati</taxon>
        <taxon>Actinomycetota</taxon>
        <taxon>Actinomycetes</taxon>
        <taxon>Micrococcales</taxon>
        <taxon>Ruaniaceae</taxon>
        <taxon>Occultella</taxon>
    </lineage>
</organism>
<dbReference type="InterPro" id="IPR041827">
    <property type="entry name" value="CpdB_N"/>
</dbReference>
<dbReference type="Pfam" id="PF02872">
    <property type="entry name" value="5_nucleotid_C"/>
    <property type="match status" value="1"/>
</dbReference>
<evidence type="ECO:0000256" key="7">
    <source>
        <dbReference type="ARBA" id="ARBA00022729"/>
    </source>
</evidence>
<dbReference type="PANTHER" id="PTHR11575:SF6">
    <property type="entry name" value="2',3'-CYCLIC-NUCLEOTIDE 2'-PHOSPHODIESTERASE_3'-NUCLEOTIDASE"/>
    <property type="match status" value="1"/>
</dbReference>
<evidence type="ECO:0000256" key="5">
    <source>
        <dbReference type="ARBA" id="ARBA00006654"/>
    </source>
</evidence>
<protein>
    <submittedName>
        <fullName evidence="14">5'-nucleotidase C-terminal domain-containing protein</fullName>
    </submittedName>
</protein>
<sequence length="635" mass="67465">MAHKPTPTSDAKSAHAALLDSEVSRRRLLGMAAVGTAGAAAAGIIGADAAHAGNNGNRGPGRNDAHRRRLTVLGTTDLHGNVFNWDYFKDDEYTDSAGNDIGLAKISTLVSAMRAERGERTTLLLDAGDTIQGTPLAYYYAKIDPITGGHVHPMAAAMNAIGYDAAAMGNHEFNYGLDTLATFVDQLDFPLLCANAVDDFTGEPAYEPYVIHTVRPRGARPIKVGILGLVTPGVAIWDKANVEGILHFPGLVEQAQVFVPQMKARGADIVIVSAHSGADTSSSYGDALPYPENAATLVAEQVPDIDAILVGHAHSEIIERFVTNTATGKQVLLTEPLRWGMRLSVMDLDLVQERGRWHVESAHSHLLNANSVPEDPAIVEILTADHETVRDYVNSVVGTNLTAMSAQTSRYEDTAAMDFINHVQSDAVTRALAGTPEADLPVLSIAAPFNRDASIPAGDVTVRDVAGMYIFDNTLLAITLTGAEVLAYLEQSAAYFKQVTGTGPFAPDDVTNAVTPTAPNGTPDYNYDIMGGFTAPLTYDIDIAQAPGSRIVGLSYDGAPIDPAQRFVIAINNYRQSGGGNFPGVVSAPVVYNAQVEIRQLIIDWVTAIGQIDSSVFAATDWRLVANGAPVIIQA</sequence>
<dbReference type="Pfam" id="PF00149">
    <property type="entry name" value="Metallophos"/>
    <property type="match status" value="1"/>
</dbReference>
<keyword evidence="8 11" id="KW-0547">Nucleotide-binding</keyword>
<keyword evidence="10" id="KW-0511">Multifunctional enzyme</keyword>
<dbReference type="Gene3D" id="3.90.780.10">
    <property type="entry name" value="5'-Nucleotidase, C-terminal domain"/>
    <property type="match status" value="1"/>
</dbReference>
<dbReference type="PRINTS" id="PR01607">
    <property type="entry name" value="APYRASEFAMLY"/>
</dbReference>
<dbReference type="InterPro" id="IPR006179">
    <property type="entry name" value="5_nucleotidase/apyrase"/>
</dbReference>
<evidence type="ECO:0000259" key="12">
    <source>
        <dbReference type="Pfam" id="PF00149"/>
    </source>
</evidence>
<comment type="subcellular location">
    <subcellularLocation>
        <location evidence="4">Cell envelope</location>
    </subcellularLocation>
</comment>
<evidence type="ECO:0000256" key="6">
    <source>
        <dbReference type="ARBA" id="ARBA00022723"/>
    </source>
</evidence>
<dbReference type="SUPFAM" id="SSF55816">
    <property type="entry name" value="5'-nucleotidase (syn. UDP-sugar hydrolase), C-terminal domain"/>
    <property type="match status" value="1"/>
</dbReference>
<dbReference type="CDD" id="cd07410">
    <property type="entry name" value="MPP_CpdB_N"/>
    <property type="match status" value="1"/>
</dbReference>
<dbReference type="RefSeq" id="WP_223409054.1">
    <property type="nucleotide sequence ID" value="NZ_JAGSHT010000018.1"/>
</dbReference>
<evidence type="ECO:0000313" key="15">
    <source>
        <dbReference type="Proteomes" id="UP000826651"/>
    </source>
</evidence>
<evidence type="ECO:0000256" key="4">
    <source>
        <dbReference type="ARBA" id="ARBA00004196"/>
    </source>
</evidence>
<comment type="cofactor">
    <cofactor evidence="3">
        <name>a divalent metal cation</name>
        <dbReference type="ChEBI" id="CHEBI:60240"/>
    </cofactor>
</comment>
<evidence type="ECO:0000256" key="10">
    <source>
        <dbReference type="ARBA" id="ARBA00023268"/>
    </source>
</evidence>
<keyword evidence="6" id="KW-0479">Metal-binding</keyword>
<dbReference type="InterPro" id="IPR036907">
    <property type="entry name" value="5'-Nucleotdase_C_sf"/>
</dbReference>
<dbReference type="Gene3D" id="3.60.21.10">
    <property type="match status" value="1"/>
</dbReference>
<keyword evidence="15" id="KW-1185">Reference proteome</keyword>
<proteinExistence type="inferred from homology"/>
<dbReference type="PROSITE" id="PS51318">
    <property type="entry name" value="TAT"/>
    <property type="match status" value="1"/>
</dbReference>
<feature type="domain" description="Calcineurin-like phosphoesterase" evidence="12">
    <location>
        <begin position="71"/>
        <end position="315"/>
    </location>
</feature>
<keyword evidence="9 11" id="KW-0378">Hydrolase</keyword>
<accession>A0ABS7SEM4</accession>
<evidence type="ECO:0000256" key="11">
    <source>
        <dbReference type="RuleBase" id="RU362119"/>
    </source>
</evidence>
<comment type="catalytic activity">
    <reaction evidence="2">
        <text>a nucleoside 2',3'-cyclic phosphate + H2O = a nucleoside 3'-phosphate + H(+)</text>
        <dbReference type="Rhea" id="RHEA:19621"/>
        <dbReference type="ChEBI" id="CHEBI:15377"/>
        <dbReference type="ChEBI" id="CHEBI:15378"/>
        <dbReference type="ChEBI" id="CHEBI:66949"/>
        <dbReference type="ChEBI" id="CHEBI:66954"/>
        <dbReference type="EC" id="3.1.4.16"/>
    </reaction>
</comment>
<gene>
    <name evidence="14" type="ORF">KCQ71_19490</name>
</gene>
<comment type="caution">
    <text evidence="14">The sequence shown here is derived from an EMBL/GenBank/DDBJ whole genome shotgun (WGS) entry which is preliminary data.</text>
</comment>
<evidence type="ECO:0000256" key="1">
    <source>
        <dbReference type="ARBA" id="ARBA00000527"/>
    </source>
</evidence>
<keyword evidence="7" id="KW-0732">Signal</keyword>
<evidence type="ECO:0000256" key="8">
    <source>
        <dbReference type="ARBA" id="ARBA00022741"/>
    </source>
</evidence>
<dbReference type="EMBL" id="JAGSHT010000018">
    <property type="protein sequence ID" value="MBZ2198343.1"/>
    <property type="molecule type" value="Genomic_DNA"/>
</dbReference>
<dbReference type="PANTHER" id="PTHR11575">
    <property type="entry name" value="5'-NUCLEOTIDASE-RELATED"/>
    <property type="match status" value="1"/>
</dbReference>
<evidence type="ECO:0000313" key="14">
    <source>
        <dbReference type="EMBL" id="MBZ2198343.1"/>
    </source>
</evidence>
<dbReference type="PROSITE" id="PS00786">
    <property type="entry name" value="5_NUCLEOTIDASE_2"/>
    <property type="match status" value="1"/>
</dbReference>
<evidence type="ECO:0000256" key="2">
    <source>
        <dbReference type="ARBA" id="ARBA00001730"/>
    </source>
</evidence>
<comment type="similarity">
    <text evidence="5 11">Belongs to the 5'-nucleotidase family.</text>
</comment>
<evidence type="ECO:0000256" key="3">
    <source>
        <dbReference type="ARBA" id="ARBA00001968"/>
    </source>
</evidence>